<evidence type="ECO:0000259" key="4">
    <source>
        <dbReference type="Pfam" id="PF01103"/>
    </source>
</evidence>
<keyword evidence="6" id="KW-1185">Reference proteome</keyword>
<gene>
    <name evidence="5" type="ORF">FRX31_015078</name>
</gene>
<evidence type="ECO:0000256" key="1">
    <source>
        <dbReference type="ARBA" id="ARBA00004370"/>
    </source>
</evidence>
<dbReference type="Proteomes" id="UP000554482">
    <property type="component" value="Unassembled WGS sequence"/>
</dbReference>
<dbReference type="AlphaFoldDB" id="A0A7J6WD20"/>
<dbReference type="OrthoDB" id="1724197at2759"/>
<dbReference type="GO" id="GO:0019867">
    <property type="term" value="C:outer membrane"/>
    <property type="evidence" value="ECO:0007669"/>
    <property type="project" value="InterPro"/>
</dbReference>
<accession>A0A7J6WD20</accession>
<dbReference type="Gene3D" id="2.40.160.50">
    <property type="entry name" value="membrane protein fhac: a member of the omp85/tpsb transporter family"/>
    <property type="match status" value="1"/>
</dbReference>
<comment type="subcellular location">
    <subcellularLocation>
        <location evidence="1">Membrane</location>
    </subcellularLocation>
</comment>
<dbReference type="EMBL" id="JABWDY010017466">
    <property type="protein sequence ID" value="KAF5195336.1"/>
    <property type="molecule type" value="Genomic_DNA"/>
</dbReference>
<feature type="compositionally biased region" description="Acidic residues" evidence="3">
    <location>
        <begin position="23"/>
        <end position="45"/>
    </location>
</feature>
<protein>
    <submittedName>
        <fullName evidence="5">Outer membrane omp85 family protein</fullName>
    </submittedName>
</protein>
<reference evidence="5 6" key="1">
    <citation type="submission" date="2020-06" db="EMBL/GenBank/DDBJ databases">
        <title>Transcriptomic and genomic resources for Thalictrum thalictroides and T. hernandezii: Facilitating candidate gene discovery in an emerging model plant lineage.</title>
        <authorList>
            <person name="Arias T."/>
            <person name="Riano-Pachon D.M."/>
            <person name="Di Stilio V.S."/>
        </authorList>
    </citation>
    <scope>NUCLEOTIDE SEQUENCE [LARGE SCALE GENOMIC DNA]</scope>
    <source>
        <strain evidence="6">cv. WT478/WT964</strain>
        <tissue evidence="5">Leaves</tissue>
    </source>
</reference>
<comment type="caution">
    <text evidence="5">The sequence shown here is derived from an EMBL/GenBank/DDBJ whole genome shotgun (WGS) entry which is preliminary data.</text>
</comment>
<dbReference type="InterPro" id="IPR000184">
    <property type="entry name" value="Bac_surfAg_D15"/>
</dbReference>
<keyword evidence="2" id="KW-0472">Membrane</keyword>
<feature type="domain" description="Bacterial surface antigen (D15)" evidence="4">
    <location>
        <begin position="138"/>
        <end position="315"/>
    </location>
</feature>
<sequence length="341" mass="37582">MATFEEEDQAGNPDPKPISEKNPDEEEDKDNDNDNEEEEEEDDDELSKPKANSWIVEGFYTSFPRFRGFYIPSMAQISQLSQDVFKTSLDVESLFSFQLDLISTENYNLACIVGWRSLTDPTQVSSRWQKLTSSISLTSGWEKGEAKEFDARYAFPLRFCNGALNFGLSAGAVFPWGNGFMNMSSPPLERFFLGGQFSSESTFWGGLTTLLGFKSHDHGPTELGLLNALQPENASSPASPVGDILGGNLAYTAFADLSFTPPLKLFSDAGIHTHLFACTGNLTKLTENHFGNFSVRKFGETFRTCVGAGIIVPTNRFCVEVDILNDTGCEQECVAIVSITP</sequence>
<evidence type="ECO:0000256" key="3">
    <source>
        <dbReference type="SAM" id="MobiDB-lite"/>
    </source>
</evidence>
<proteinExistence type="predicted"/>
<feature type="region of interest" description="Disordered" evidence="3">
    <location>
        <begin position="1"/>
        <end position="49"/>
    </location>
</feature>
<evidence type="ECO:0000313" key="6">
    <source>
        <dbReference type="Proteomes" id="UP000554482"/>
    </source>
</evidence>
<name>A0A7J6WD20_THATH</name>
<organism evidence="5 6">
    <name type="scientific">Thalictrum thalictroides</name>
    <name type="common">Rue-anemone</name>
    <name type="synonym">Anemone thalictroides</name>
    <dbReference type="NCBI Taxonomy" id="46969"/>
    <lineage>
        <taxon>Eukaryota</taxon>
        <taxon>Viridiplantae</taxon>
        <taxon>Streptophyta</taxon>
        <taxon>Embryophyta</taxon>
        <taxon>Tracheophyta</taxon>
        <taxon>Spermatophyta</taxon>
        <taxon>Magnoliopsida</taxon>
        <taxon>Ranunculales</taxon>
        <taxon>Ranunculaceae</taxon>
        <taxon>Thalictroideae</taxon>
        <taxon>Thalictrum</taxon>
    </lineage>
</organism>
<evidence type="ECO:0000313" key="5">
    <source>
        <dbReference type="EMBL" id="KAF5195336.1"/>
    </source>
</evidence>
<dbReference type="Pfam" id="PF01103">
    <property type="entry name" value="Omp85"/>
    <property type="match status" value="1"/>
</dbReference>
<evidence type="ECO:0000256" key="2">
    <source>
        <dbReference type="ARBA" id="ARBA00023136"/>
    </source>
</evidence>